<evidence type="ECO:0000256" key="6">
    <source>
        <dbReference type="ARBA" id="ARBA00022840"/>
    </source>
</evidence>
<dbReference type="SUPFAM" id="SSF52540">
    <property type="entry name" value="P-loop containing nucleoside triphosphate hydrolases"/>
    <property type="match status" value="1"/>
</dbReference>
<comment type="caution">
    <text evidence="12">The sequence shown here is derived from an EMBL/GenBank/DDBJ whole genome shotgun (WGS) entry which is preliminary data.</text>
</comment>
<comment type="similarity">
    <text evidence="2 9">Belongs to the RecN family.</text>
</comment>
<dbReference type="PANTHER" id="PTHR11059">
    <property type="entry name" value="DNA REPAIR PROTEIN RECN"/>
    <property type="match status" value="1"/>
</dbReference>
<evidence type="ECO:0000256" key="1">
    <source>
        <dbReference type="ARBA" id="ARBA00003618"/>
    </source>
</evidence>
<evidence type="ECO:0000256" key="7">
    <source>
        <dbReference type="ARBA" id="ARBA00023204"/>
    </source>
</evidence>
<keyword evidence="6" id="KW-0067">ATP-binding</keyword>
<accession>A0A9D1MKF8</accession>
<dbReference type="NCBIfam" id="TIGR00634">
    <property type="entry name" value="recN"/>
    <property type="match status" value="1"/>
</dbReference>
<dbReference type="EMBL" id="DVNJ01000001">
    <property type="protein sequence ID" value="HIU62140.1"/>
    <property type="molecule type" value="Genomic_DNA"/>
</dbReference>
<evidence type="ECO:0000313" key="12">
    <source>
        <dbReference type="EMBL" id="HIU62140.1"/>
    </source>
</evidence>
<proteinExistence type="inferred from homology"/>
<reference evidence="12" key="1">
    <citation type="submission" date="2020-10" db="EMBL/GenBank/DDBJ databases">
        <authorList>
            <person name="Gilroy R."/>
        </authorList>
    </citation>
    <scope>NUCLEOTIDE SEQUENCE</scope>
    <source>
        <strain evidence="12">9366</strain>
    </source>
</reference>
<dbReference type="Gene3D" id="3.40.50.300">
    <property type="entry name" value="P-loop containing nucleotide triphosphate hydrolases"/>
    <property type="match status" value="2"/>
</dbReference>
<dbReference type="AlphaFoldDB" id="A0A9D1MKF8"/>
<dbReference type="GO" id="GO:0006281">
    <property type="term" value="P:DNA repair"/>
    <property type="evidence" value="ECO:0007669"/>
    <property type="project" value="UniProtKB-KW"/>
</dbReference>
<comment type="function">
    <text evidence="1 9">May be involved in recombinational repair of damaged DNA.</text>
</comment>
<dbReference type="InterPro" id="IPR003395">
    <property type="entry name" value="RecF/RecN/SMC_N"/>
</dbReference>
<dbReference type="CDD" id="cd03241">
    <property type="entry name" value="ABC_RecN"/>
    <property type="match status" value="2"/>
</dbReference>
<dbReference type="GO" id="GO:0006310">
    <property type="term" value="P:DNA recombination"/>
    <property type="evidence" value="ECO:0007669"/>
    <property type="project" value="InterPro"/>
</dbReference>
<evidence type="ECO:0000256" key="9">
    <source>
        <dbReference type="PIRNR" id="PIRNR003128"/>
    </source>
</evidence>
<evidence type="ECO:0000259" key="11">
    <source>
        <dbReference type="Pfam" id="PF02463"/>
    </source>
</evidence>
<keyword evidence="10" id="KW-0175">Coiled coil</keyword>
<name>A0A9D1MKF8_9FIRM</name>
<dbReference type="InterPro" id="IPR027417">
    <property type="entry name" value="P-loop_NTPase"/>
</dbReference>
<dbReference type="PIRSF" id="PIRSF003128">
    <property type="entry name" value="RecN"/>
    <property type="match status" value="1"/>
</dbReference>
<organism evidence="12 13">
    <name type="scientific">Candidatus Caccalectryoclostridium excrementigallinarum</name>
    <dbReference type="NCBI Taxonomy" id="2840710"/>
    <lineage>
        <taxon>Bacteria</taxon>
        <taxon>Bacillati</taxon>
        <taxon>Bacillota</taxon>
        <taxon>Clostridia</taxon>
        <taxon>Christensenellales</taxon>
        <taxon>Christensenellaceae</taxon>
        <taxon>Christensenellaceae incertae sedis</taxon>
        <taxon>Candidatus Caccalectryoclostridium</taxon>
    </lineage>
</organism>
<evidence type="ECO:0000256" key="5">
    <source>
        <dbReference type="ARBA" id="ARBA00022763"/>
    </source>
</evidence>
<reference evidence="12" key="2">
    <citation type="journal article" date="2021" name="PeerJ">
        <title>Extensive microbial diversity within the chicken gut microbiome revealed by metagenomics and culture.</title>
        <authorList>
            <person name="Gilroy R."/>
            <person name="Ravi A."/>
            <person name="Getino M."/>
            <person name="Pursley I."/>
            <person name="Horton D.L."/>
            <person name="Alikhan N.F."/>
            <person name="Baker D."/>
            <person name="Gharbi K."/>
            <person name="Hall N."/>
            <person name="Watson M."/>
            <person name="Adriaenssens E.M."/>
            <person name="Foster-Nyarko E."/>
            <person name="Jarju S."/>
            <person name="Secka A."/>
            <person name="Antonio M."/>
            <person name="Oren A."/>
            <person name="Chaudhuri R.R."/>
            <person name="La Ragione R."/>
            <person name="Hildebrand F."/>
            <person name="Pallen M.J."/>
        </authorList>
    </citation>
    <scope>NUCLEOTIDE SEQUENCE</scope>
    <source>
        <strain evidence="12">9366</strain>
    </source>
</reference>
<feature type="domain" description="RecF/RecN/SMC N-terminal" evidence="11">
    <location>
        <begin position="2"/>
        <end position="507"/>
    </location>
</feature>
<dbReference type="PANTHER" id="PTHR11059:SF0">
    <property type="entry name" value="DNA REPAIR PROTEIN RECN"/>
    <property type="match status" value="1"/>
</dbReference>
<dbReference type="Proteomes" id="UP000824145">
    <property type="component" value="Unassembled WGS sequence"/>
</dbReference>
<dbReference type="GO" id="GO:0009432">
    <property type="term" value="P:SOS response"/>
    <property type="evidence" value="ECO:0007669"/>
    <property type="project" value="TreeGrafter"/>
</dbReference>
<evidence type="ECO:0000256" key="8">
    <source>
        <dbReference type="ARBA" id="ARBA00033408"/>
    </source>
</evidence>
<evidence type="ECO:0000256" key="3">
    <source>
        <dbReference type="ARBA" id="ARBA00021315"/>
    </source>
</evidence>
<dbReference type="GO" id="GO:0043590">
    <property type="term" value="C:bacterial nucleoid"/>
    <property type="evidence" value="ECO:0007669"/>
    <property type="project" value="TreeGrafter"/>
</dbReference>
<keyword evidence="4" id="KW-0547">Nucleotide-binding</keyword>
<dbReference type="GO" id="GO:0005524">
    <property type="term" value="F:ATP binding"/>
    <property type="evidence" value="ECO:0007669"/>
    <property type="project" value="UniProtKB-KW"/>
</dbReference>
<evidence type="ECO:0000256" key="4">
    <source>
        <dbReference type="ARBA" id="ARBA00022741"/>
    </source>
</evidence>
<evidence type="ECO:0000256" key="10">
    <source>
        <dbReference type="SAM" id="Coils"/>
    </source>
</evidence>
<dbReference type="InterPro" id="IPR004604">
    <property type="entry name" value="DNA_recomb/repair_RecN"/>
</dbReference>
<evidence type="ECO:0000256" key="2">
    <source>
        <dbReference type="ARBA" id="ARBA00009441"/>
    </source>
</evidence>
<protein>
    <recommendedName>
        <fullName evidence="3 9">DNA repair protein RecN</fullName>
    </recommendedName>
    <alternativeName>
        <fullName evidence="8 9">Recombination protein N</fullName>
    </alternativeName>
</protein>
<gene>
    <name evidence="12" type="primary">recN</name>
    <name evidence="12" type="ORF">IAB07_00030</name>
</gene>
<keyword evidence="7 9" id="KW-0234">DNA repair</keyword>
<evidence type="ECO:0000313" key="13">
    <source>
        <dbReference type="Proteomes" id="UP000824145"/>
    </source>
</evidence>
<feature type="coiled-coil region" evidence="10">
    <location>
        <begin position="308"/>
        <end position="359"/>
    </location>
</feature>
<sequence length="563" mass="62292">MLTALTIENIALIDKLEVEFGKGLNILSGETGAGKSIIIDSVNFVLGTRADKSLIRYGEKTARVFAYFDEITPEIKKLLDEYGIEEEGELMLSRSMSEDGASVCRVNGRKVTLSMLKELSSLLADIYGQHESVSLLDPKQHLNVVDEFAGEALKKALKEQEELCAQYHGYKRKIAEYDEIAGEDREYLDFRISEIEDACLKEGEEEELHALRRKLNNFEAYLTSLSAAEQALSGEGGAVENVSAAMKELTRVSDDEPALGALIERLDAVSIELDDIAAEVSGILSASEFDEGKARYVEERIAKINSLKRKYGSSVQEILNECEKLKEKRDKFDDASAEAEILKKKIVELEDRLYENTQKISALRRAAAEKFAQSVTGELKQLGMKNAAFVVDFAPLPEKESAKFSPQGSDEAQFLFSANSGQPPRPLSKIISGGELSRFMLALKNCLPSGFGIQTMIFDEIDTGISGETAQTVAEKLYNISRGKQVLAVTHMPQLASMADRQYLISKFVKEGSTFTSLTPLDRQGMLSEISRLIGGAQYSKHALLHAEEMKAHADEYKAEMNK</sequence>
<keyword evidence="5 9" id="KW-0227">DNA damage</keyword>
<dbReference type="Pfam" id="PF02463">
    <property type="entry name" value="SMC_N"/>
    <property type="match status" value="1"/>
</dbReference>